<gene>
    <name evidence="2" type="ORF">MVEN_00070800</name>
</gene>
<feature type="compositionally biased region" description="Pro residues" evidence="1">
    <location>
        <begin position="219"/>
        <end position="230"/>
    </location>
</feature>
<dbReference type="Proteomes" id="UP000620124">
    <property type="component" value="Unassembled WGS sequence"/>
</dbReference>
<organism evidence="2 3">
    <name type="scientific">Mycena venus</name>
    <dbReference type="NCBI Taxonomy" id="2733690"/>
    <lineage>
        <taxon>Eukaryota</taxon>
        <taxon>Fungi</taxon>
        <taxon>Dikarya</taxon>
        <taxon>Basidiomycota</taxon>
        <taxon>Agaricomycotina</taxon>
        <taxon>Agaricomycetes</taxon>
        <taxon>Agaricomycetidae</taxon>
        <taxon>Agaricales</taxon>
        <taxon>Marasmiineae</taxon>
        <taxon>Mycenaceae</taxon>
        <taxon>Mycena</taxon>
    </lineage>
</organism>
<feature type="compositionally biased region" description="Polar residues" evidence="1">
    <location>
        <begin position="21"/>
        <end position="37"/>
    </location>
</feature>
<dbReference type="OrthoDB" id="3066724at2759"/>
<proteinExistence type="predicted"/>
<feature type="region of interest" description="Disordered" evidence="1">
    <location>
        <begin position="86"/>
        <end position="373"/>
    </location>
</feature>
<feature type="compositionally biased region" description="Low complexity" evidence="1">
    <location>
        <begin position="113"/>
        <end position="127"/>
    </location>
</feature>
<evidence type="ECO:0000313" key="2">
    <source>
        <dbReference type="EMBL" id="KAF7372120.1"/>
    </source>
</evidence>
<evidence type="ECO:0000313" key="3">
    <source>
        <dbReference type="Proteomes" id="UP000620124"/>
    </source>
</evidence>
<evidence type="ECO:0000256" key="1">
    <source>
        <dbReference type="SAM" id="MobiDB-lite"/>
    </source>
</evidence>
<protein>
    <submittedName>
        <fullName evidence="2">Uncharacterized protein</fullName>
    </submittedName>
</protein>
<comment type="caution">
    <text evidence="2">The sequence shown here is derived from an EMBL/GenBank/DDBJ whole genome shotgun (WGS) entry which is preliminary data.</text>
</comment>
<keyword evidence="3" id="KW-1185">Reference proteome</keyword>
<name>A0A8H6Z3W7_9AGAR</name>
<feature type="compositionally biased region" description="Basic and acidic residues" evidence="1">
    <location>
        <begin position="281"/>
        <end position="296"/>
    </location>
</feature>
<dbReference type="AlphaFoldDB" id="A0A8H6Z3W7"/>
<sequence>MTICSVSPTGDACPGGEHQSHPTTCGNQSGLSPNSIPTTWTVLPLPRRDYRDASTTMNALMSRTPTWGDEGGEEDTYQFADLTTVGYRDPDDIEEPLADYDSPPPRRTRRSLNPRPSRSLSPASSPKPLRRGNSRSITVGPVSPGVISRGRSRTPSRRNTNEPSPSRAASRGRSPASRGRSRARRTGNALTPQPPTQAGDAPAAPHAHGPHNLSIPSARGPPPPLPPAHTRPPVSRPAIAPTPVSPRRSPPRTRNGGRNRPPPERLPSPSRDLSSDDSTDEYGRTQEAKRRLEAARVARRYSPAAASTADDDEDMQDYLAEAATNGFREDEAGRKSSRRKAEAKGTATTATKEKGKGRATTAAPAPEPETAHFNPEDVMEEDLMERGYTPGRVPRQILEQLYTLDQEYDAKVVALAASCNKDPATLRRATTPHELRNTSAWNMYLSHHAVHHPKPPGVSAAQYNTDARRAFEALLPGLSKAEMGKTSLVLERLPWLHNWWKELNANHVENLRTKGQYKVQAKKAAEPLIQMAKQLSNTITGFMGDLETKIRVIQMEERGEDASRLFGTIMGDRLTEIRAPTKIPMGSPSSASSPGNLRSEINNWRTRRKYRSS</sequence>
<feature type="compositionally biased region" description="Basic and acidic residues" evidence="1">
    <location>
        <begin position="327"/>
        <end position="343"/>
    </location>
</feature>
<feature type="region of interest" description="Disordered" evidence="1">
    <location>
        <begin position="1"/>
        <end position="37"/>
    </location>
</feature>
<accession>A0A8H6Z3W7</accession>
<feature type="compositionally biased region" description="Low complexity" evidence="1">
    <location>
        <begin position="198"/>
        <end position="211"/>
    </location>
</feature>
<reference evidence="2" key="1">
    <citation type="submission" date="2020-05" db="EMBL/GenBank/DDBJ databases">
        <title>Mycena genomes resolve the evolution of fungal bioluminescence.</title>
        <authorList>
            <person name="Tsai I.J."/>
        </authorList>
    </citation>
    <scope>NUCLEOTIDE SEQUENCE</scope>
    <source>
        <strain evidence="2">CCC161011</strain>
    </source>
</reference>
<feature type="region of interest" description="Disordered" evidence="1">
    <location>
        <begin position="580"/>
        <end position="613"/>
    </location>
</feature>
<feature type="compositionally biased region" description="Low complexity" evidence="1">
    <location>
        <begin position="586"/>
        <end position="595"/>
    </location>
</feature>
<dbReference type="EMBL" id="JACAZI010000001">
    <property type="protein sequence ID" value="KAF7372120.1"/>
    <property type="molecule type" value="Genomic_DNA"/>
</dbReference>
<feature type="compositionally biased region" description="Low complexity" evidence="1">
    <location>
        <begin position="163"/>
        <end position="178"/>
    </location>
</feature>